<feature type="domain" description="Isochorismatase-like" evidence="2">
    <location>
        <begin position="11"/>
        <end position="163"/>
    </location>
</feature>
<dbReference type="PANTHER" id="PTHR14119:SF3">
    <property type="entry name" value="ISOCHORISMATASE DOMAIN-CONTAINING PROTEIN 2"/>
    <property type="match status" value="1"/>
</dbReference>
<evidence type="ECO:0000313" key="4">
    <source>
        <dbReference type="Proteomes" id="UP000027073"/>
    </source>
</evidence>
<dbReference type="InterPro" id="IPR050993">
    <property type="entry name" value="Isochorismatase_domain"/>
</dbReference>
<feature type="non-terminal residue" evidence="3">
    <location>
        <position position="1"/>
    </location>
</feature>
<dbReference type="AlphaFoldDB" id="A0A067NMH2"/>
<dbReference type="OrthoDB" id="269496at2759"/>
<evidence type="ECO:0000313" key="3">
    <source>
        <dbReference type="EMBL" id="KDQ29273.1"/>
    </source>
</evidence>
<sequence length="203" mass="21864">MPAHQLTAPKTLFFLCDVQTRFRNAIYGFDEVTATANKMMRIASILGCEVVATTQNAKALGPIVPDIDLVSIGPLLIGNFDKTLFSMVTPDVKALLDTRPGVDSVVLFGIESHVCVLQTALDLLALNYTVYIVADGVSSCNRTEVPIALDRLRQSGAIVSTSESIAFQLIGDSAKPEFKAFSAFIKESKDSTKKAGEVLLSHL</sequence>
<dbReference type="HOGENOM" id="CLU_066901_0_0_1"/>
<proteinExistence type="inferred from homology"/>
<protein>
    <recommendedName>
        <fullName evidence="2">Isochorismatase-like domain-containing protein</fullName>
    </recommendedName>
</protein>
<dbReference type="Pfam" id="PF00857">
    <property type="entry name" value="Isochorismatase"/>
    <property type="match status" value="1"/>
</dbReference>
<accession>A0A067NMH2</accession>
<dbReference type="STRING" id="1137138.A0A067NMH2"/>
<dbReference type="Gene3D" id="3.40.50.850">
    <property type="entry name" value="Isochorismatase-like"/>
    <property type="match status" value="1"/>
</dbReference>
<dbReference type="InParanoid" id="A0A067NMH2"/>
<dbReference type="PANTHER" id="PTHR14119">
    <property type="entry name" value="HYDROLASE"/>
    <property type="match status" value="1"/>
</dbReference>
<dbReference type="InterPro" id="IPR000868">
    <property type="entry name" value="Isochorismatase-like_dom"/>
</dbReference>
<dbReference type="Proteomes" id="UP000027073">
    <property type="component" value="Unassembled WGS sequence"/>
</dbReference>
<dbReference type="VEuPathDB" id="FungiDB:PLEOSDRAFT_1055245"/>
<evidence type="ECO:0000259" key="2">
    <source>
        <dbReference type="Pfam" id="PF00857"/>
    </source>
</evidence>
<dbReference type="SUPFAM" id="SSF52499">
    <property type="entry name" value="Isochorismatase-like hydrolases"/>
    <property type="match status" value="1"/>
</dbReference>
<dbReference type="InterPro" id="IPR036380">
    <property type="entry name" value="Isochorismatase-like_sf"/>
</dbReference>
<gene>
    <name evidence="3" type="ORF">PLEOSDRAFT_1055245</name>
</gene>
<comment type="similarity">
    <text evidence="1">Belongs to the isochorismatase family.</text>
</comment>
<dbReference type="EMBL" id="KL198007">
    <property type="protein sequence ID" value="KDQ29273.1"/>
    <property type="molecule type" value="Genomic_DNA"/>
</dbReference>
<evidence type="ECO:0000256" key="1">
    <source>
        <dbReference type="ARBA" id="ARBA00006336"/>
    </source>
</evidence>
<name>A0A067NMH2_PLEO1</name>
<reference evidence="4" key="1">
    <citation type="journal article" date="2014" name="Proc. Natl. Acad. Sci. U.S.A.">
        <title>Extensive sampling of basidiomycete genomes demonstrates inadequacy of the white-rot/brown-rot paradigm for wood decay fungi.</title>
        <authorList>
            <person name="Riley R."/>
            <person name="Salamov A.A."/>
            <person name="Brown D.W."/>
            <person name="Nagy L.G."/>
            <person name="Floudas D."/>
            <person name="Held B.W."/>
            <person name="Levasseur A."/>
            <person name="Lombard V."/>
            <person name="Morin E."/>
            <person name="Otillar R."/>
            <person name="Lindquist E.A."/>
            <person name="Sun H."/>
            <person name="LaButti K.M."/>
            <person name="Schmutz J."/>
            <person name="Jabbour D."/>
            <person name="Luo H."/>
            <person name="Baker S.E."/>
            <person name="Pisabarro A.G."/>
            <person name="Walton J.D."/>
            <person name="Blanchette R.A."/>
            <person name="Henrissat B."/>
            <person name="Martin F."/>
            <person name="Cullen D."/>
            <person name="Hibbett D.S."/>
            <person name="Grigoriev I.V."/>
        </authorList>
    </citation>
    <scope>NUCLEOTIDE SEQUENCE [LARGE SCALE GENOMIC DNA]</scope>
    <source>
        <strain evidence="4">PC15</strain>
    </source>
</reference>
<organism evidence="3 4">
    <name type="scientific">Pleurotus ostreatus (strain PC15)</name>
    <name type="common">Oyster mushroom</name>
    <dbReference type="NCBI Taxonomy" id="1137138"/>
    <lineage>
        <taxon>Eukaryota</taxon>
        <taxon>Fungi</taxon>
        <taxon>Dikarya</taxon>
        <taxon>Basidiomycota</taxon>
        <taxon>Agaricomycotina</taxon>
        <taxon>Agaricomycetes</taxon>
        <taxon>Agaricomycetidae</taxon>
        <taxon>Agaricales</taxon>
        <taxon>Pleurotineae</taxon>
        <taxon>Pleurotaceae</taxon>
        <taxon>Pleurotus</taxon>
    </lineage>
</organism>